<evidence type="ECO:0000313" key="3">
    <source>
        <dbReference type="Proteomes" id="UP001415169"/>
    </source>
</evidence>
<evidence type="ECO:0000256" key="1">
    <source>
        <dbReference type="SAM" id="Phobius"/>
    </source>
</evidence>
<reference evidence="2" key="1">
    <citation type="journal article" date="2014" name="Int. J. Syst. Evol. Microbiol.">
        <title>Complete genome of a new Firmicutes species belonging to the dominant human colonic microbiota ('Ruminococcus bicirculans') reveals two chromosomes and a selective capacity to utilize plant glucans.</title>
        <authorList>
            <consortium name="NISC Comparative Sequencing Program"/>
            <person name="Wegmann U."/>
            <person name="Louis P."/>
            <person name="Goesmann A."/>
            <person name="Henrissat B."/>
            <person name="Duncan S.H."/>
            <person name="Flint H.J."/>
        </authorList>
    </citation>
    <scope>NUCLEOTIDE SEQUENCE</scope>
    <source>
        <strain evidence="2">JCM 17590</strain>
    </source>
</reference>
<dbReference type="RefSeq" id="WP_344790903.1">
    <property type="nucleotide sequence ID" value="NZ_BAABBV010000001.1"/>
</dbReference>
<dbReference type="EMBL" id="BAABBV010000001">
    <property type="protein sequence ID" value="GAA4158976.1"/>
    <property type="molecule type" value="Genomic_DNA"/>
</dbReference>
<keyword evidence="3" id="KW-1185">Reference proteome</keyword>
<organism evidence="2 3">
    <name type="scientific">Gryllotalpicola daejeonensis</name>
    <dbReference type="NCBI Taxonomy" id="993087"/>
    <lineage>
        <taxon>Bacteria</taxon>
        <taxon>Bacillati</taxon>
        <taxon>Actinomycetota</taxon>
        <taxon>Actinomycetes</taxon>
        <taxon>Micrococcales</taxon>
        <taxon>Microbacteriaceae</taxon>
        <taxon>Gryllotalpicola</taxon>
    </lineage>
</organism>
<comment type="caution">
    <text evidence="2">The sequence shown here is derived from an EMBL/GenBank/DDBJ whole genome shotgun (WGS) entry which is preliminary data.</text>
</comment>
<keyword evidence="1" id="KW-1133">Transmembrane helix</keyword>
<proteinExistence type="predicted"/>
<gene>
    <name evidence="2" type="ORF">GCM10022286_12660</name>
</gene>
<feature type="transmembrane region" description="Helical" evidence="1">
    <location>
        <begin position="35"/>
        <end position="57"/>
    </location>
</feature>
<name>A0ABP7ZIA7_9MICO</name>
<keyword evidence="1" id="KW-0472">Membrane</keyword>
<protein>
    <recommendedName>
        <fullName evidence="4">YcxB family protein</fullName>
    </recommendedName>
</protein>
<reference evidence="2" key="2">
    <citation type="submission" date="2023-12" db="EMBL/GenBank/DDBJ databases">
        <authorList>
            <person name="Sun Q."/>
            <person name="Inoue M."/>
        </authorList>
    </citation>
    <scope>NUCLEOTIDE SEQUENCE</scope>
    <source>
        <strain evidence="2">JCM 17590</strain>
    </source>
</reference>
<dbReference type="Proteomes" id="UP001415169">
    <property type="component" value="Unassembled WGS sequence"/>
</dbReference>
<sequence>MTDATVALHYEFTADENTARGAATSLLRVQIFRPFVIVVLAILELAALFPLIGSILAEDGFGIAVGAFMFCIPIFVVLLTRVLLLRATKKLFPSGARYAMGFTPGTARIVTPLGDSTVLFAAFRTLRRVGDFVVARQVTGAFVILPGQLIPNDWFEYISSRLQGGPWRSAFTR</sequence>
<keyword evidence="1" id="KW-0812">Transmembrane</keyword>
<evidence type="ECO:0000313" key="2">
    <source>
        <dbReference type="EMBL" id="GAA4158976.1"/>
    </source>
</evidence>
<feature type="transmembrane region" description="Helical" evidence="1">
    <location>
        <begin position="63"/>
        <end position="84"/>
    </location>
</feature>
<evidence type="ECO:0008006" key="4">
    <source>
        <dbReference type="Google" id="ProtNLM"/>
    </source>
</evidence>
<accession>A0ABP7ZIA7</accession>